<keyword evidence="1" id="KW-0560">Oxidoreductase</keyword>
<dbReference type="OrthoDB" id="9792858at2"/>
<evidence type="ECO:0000313" key="4">
    <source>
        <dbReference type="Proteomes" id="UP000095463"/>
    </source>
</evidence>
<dbReference type="PANTHER" id="PTHR30466:SF1">
    <property type="entry name" value="FMN REDUCTASE (NADH) RUTF"/>
    <property type="match status" value="1"/>
</dbReference>
<dbReference type="InterPro" id="IPR002563">
    <property type="entry name" value="Flavin_Rdtase-like_dom"/>
</dbReference>
<dbReference type="Gene3D" id="2.30.110.10">
    <property type="entry name" value="Electron Transport, Fmn-binding Protein, Chain A"/>
    <property type="match status" value="1"/>
</dbReference>
<dbReference type="AlphaFoldDB" id="A0A1E5XRG0"/>
<evidence type="ECO:0000256" key="1">
    <source>
        <dbReference type="ARBA" id="ARBA00023002"/>
    </source>
</evidence>
<evidence type="ECO:0000313" key="3">
    <source>
        <dbReference type="EMBL" id="OEO31197.1"/>
    </source>
</evidence>
<dbReference type="GO" id="GO:0006208">
    <property type="term" value="P:pyrimidine nucleobase catabolic process"/>
    <property type="evidence" value="ECO:0007669"/>
    <property type="project" value="TreeGrafter"/>
</dbReference>
<comment type="caution">
    <text evidence="3">The sequence shown here is derived from an EMBL/GenBank/DDBJ whole genome shotgun (WGS) entry which is preliminary data.</text>
</comment>
<sequence length="179" mass="18519">MKPLEPAVGDATGLRQAFLDAMSRVAFSVSVVTTDGPAGRDGVTVTAMSSVSLDAQGPTLLVSLHNGGRAAKVIAQNGSFCVNVLADSQAHIAELFAGRVGSRDASAFAALAIETSPSGLPVLRDAIASFECRVRSIVPVDQHLVIFGLVTAAATRSEAAPLLHRRRAYWALGEGVGPR</sequence>
<protein>
    <recommendedName>
        <fullName evidence="2">Flavin reductase like domain-containing protein</fullName>
    </recommendedName>
</protein>
<feature type="domain" description="Flavin reductase like" evidence="2">
    <location>
        <begin position="22"/>
        <end position="171"/>
    </location>
</feature>
<dbReference type="Pfam" id="PF01613">
    <property type="entry name" value="Flavin_Reduct"/>
    <property type="match status" value="1"/>
</dbReference>
<accession>A0A1E5XRG0</accession>
<reference evidence="3 4" key="1">
    <citation type="journal article" date="2015" name="Genome Announc.">
        <title>Genome Assemblies of Three Soil-Associated Devosia species: D. insulae, D. limi, and D. soli.</title>
        <authorList>
            <person name="Hassan Y.I."/>
            <person name="Lepp D."/>
            <person name="Zhou T."/>
        </authorList>
    </citation>
    <scope>NUCLEOTIDE SEQUENCE [LARGE SCALE GENOMIC DNA]</scope>
    <source>
        <strain evidence="3 4">DS-56</strain>
    </source>
</reference>
<keyword evidence="4" id="KW-1185">Reference proteome</keyword>
<name>A0A1E5XRG0_9HYPH</name>
<evidence type="ECO:0000259" key="2">
    <source>
        <dbReference type="SMART" id="SM00903"/>
    </source>
</evidence>
<proteinExistence type="predicted"/>
<dbReference type="Proteomes" id="UP000095463">
    <property type="component" value="Unassembled WGS sequence"/>
</dbReference>
<dbReference type="InterPro" id="IPR050268">
    <property type="entry name" value="NADH-dep_flavin_reductase"/>
</dbReference>
<organism evidence="3 4">
    <name type="scientific">Devosia insulae DS-56</name>
    <dbReference type="NCBI Taxonomy" id="1116389"/>
    <lineage>
        <taxon>Bacteria</taxon>
        <taxon>Pseudomonadati</taxon>
        <taxon>Pseudomonadota</taxon>
        <taxon>Alphaproteobacteria</taxon>
        <taxon>Hyphomicrobiales</taxon>
        <taxon>Devosiaceae</taxon>
        <taxon>Devosia</taxon>
    </lineage>
</organism>
<dbReference type="PANTHER" id="PTHR30466">
    <property type="entry name" value="FLAVIN REDUCTASE"/>
    <property type="match status" value="1"/>
</dbReference>
<dbReference type="GO" id="GO:0010181">
    <property type="term" value="F:FMN binding"/>
    <property type="evidence" value="ECO:0007669"/>
    <property type="project" value="InterPro"/>
</dbReference>
<gene>
    <name evidence="3" type="ORF">VW23_017695</name>
</gene>
<dbReference type="SMART" id="SM00903">
    <property type="entry name" value="Flavin_Reduct"/>
    <property type="match status" value="1"/>
</dbReference>
<dbReference type="SUPFAM" id="SSF50475">
    <property type="entry name" value="FMN-binding split barrel"/>
    <property type="match status" value="1"/>
</dbReference>
<dbReference type="EMBL" id="LAJE02000167">
    <property type="protein sequence ID" value="OEO31197.1"/>
    <property type="molecule type" value="Genomic_DNA"/>
</dbReference>
<dbReference type="GO" id="GO:0042602">
    <property type="term" value="F:riboflavin reductase (NADPH) activity"/>
    <property type="evidence" value="ECO:0007669"/>
    <property type="project" value="TreeGrafter"/>
</dbReference>
<dbReference type="InterPro" id="IPR012349">
    <property type="entry name" value="Split_barrel_FMN-bd"/>
</dbReference>
<dbReference type="RefSeq" id="WP_069909647.1">
    <property type="nucleotide sequence ID" value="NZ_LAJE02000167.1"/>
</dbReference>